<sequence length="262" mass="29356">MKTMTTATLKNLHRCLTFKHSLCALFAFAAFQVNAADTNKMSRKPAAVEEEVLTVPLYEDSFFTNDNIFAEDDAGVMKDMKASMNAWEKTEEYVRLWDLESTGMYTTPTASQKGKYISKKILRYADKRLSGEMKKADEGSTLHRMSKVEKNLRPNASVNVSKNFGFKFKARVLQGKAIMEVKNPWVECSAQLGANGKAKLITRKEFKSLGLASGAEYSVNDSEMLTYIDQQITDNVKARLSNTSGNDADSRLEMTASFPFNL</sequence>
<dbReference type="RefSeq" id="WP_102244959.1">
    <property type="nucleotide sequence ID" value="NZ_CP025704.1"/>
</dbReference>
<keyword evidence="2" id="KW-1185">Reference proteome</keyword>
<reference evidence="1 2" key="1">
    <citation type="submission" date="2018-01" db="EMBL/GenBank/DDBJ databases">
        <title>Complete genome sequence of Bacteriovorax stolpii DSM12778.</title>
        <authorList>
            <person name="Tang B."/>
            <person name="Chang J."/>
        </authorList>
    </citation>
    <scope>NUCLEOTIDE SEQUENCE [LARGE SCALE GENOMIC DNA]</scope>
    <source>
        <strain evidence="1 2">DSM 12778</strain>
    </source>
</reference>
<proteinExistence type="predicted"/>
<protein>
    <submittedName>
        <fullName evidence="1">Uncharacterized protein</fullName>
    </submittedName>
</protein>
<dbReference type="AlphaFoldDB" id="A0A2K9NVX6"/>
<dbReference type="Proteomes" id="UP000235584">
    <property type="component" value="Chromosome"/>
</dbReference>
<accession>A0A2K9NVX6</accession>
<evidence type="ECO:0000313" key="1">
    <source>
        <dbReference type="EMBL" id="AUN99668.1"/>
    </source>
</evidence>
<evidence type="ECO:0000313" key="2">
    <source>
        <dbReference type="Proteomes" id="UP000235584"/>
    </source>
</evidence>
<name>A0A2K9NVX6_BACTC</name>
<dbReference type="KEGG" id="bsto:C0V70_16450"/>
<dbReference type="EMBL" id="CP025704">
    <property type="protein sequence ID" value="AUN99668.1"/>
    <property type="molecule type" value="Genomic_DNA"/>
</dbReference>
<dbReference type="OrthoDB" id="5290918at2"/>
<organism evidence="1 2">
    <name type="scientific">Bacteriovorax stolpii</name>
    <name type="common">Bdellovibrio stolpii</name>
    <dbReference type="NCBI Taxonomy" id="960"/>
    <lineage>
        <taxon>Bacteria</taxon>
        <taxon>Pseudomonadati</taxon>
        <taxon>Bdellovibrionota</taxon>
        <taxon>Bacteriovoracia</taxon>
        <taxon>Bacteriovoracales</taxon>
        <taxon>Bacteriovoracaceae</taxon>
        <taxon>Bacteriovorax</taxon>
    </lineage>
</organism>
<gene>
    <name evidence="1" type="ORF">C0V70_16450</name>
</gene>